<dbReference type="InterPro" id="IPR010028">
    <property type="entry name" value="Acid_phosphatase_pln"/>
</dbReference>
<evidence type="ECO:0000256" key="2">
    <source>
        <dbReference type="ARBA" id="ARBA00022729"/>
    </source>
</evidence>
<evidence type="ECO:0000256" key="1">
    <source>
        <dbReference type="ARBA" id="ARBA00002410"/>
    </source>
</evidence>
<dbReference type="OrthoDB" id="59415at2759"/>
<keyword evidence="4" id="KW-0325">Glycoprotein</keyword>
<protein>
    <recommendedName>
        <fullName evidence="9">Acid phosphatase</fullName>
    </recommendedName>
</protein>
<accession>A0A4Y7IRI4</accession>
<dbReference type="InterPro" id="IPR023214">
    <property type="entry name" value="HAD_sf"/>
</dbReference>
<comment type="similarity">
    <text evidence="5">Belongs to the APS1/VSP family.</text>
</comment>
<keyword evidence="2 6" id="KW-0732">Signal</keyword>
<evidence type="ECO:0000256" key="3">
    <source>
        <dbReference type="ARBA" id="ARBA00022761"/>
    </source>
</evidence>
<dbReference type="CDD" id="cd07535">
    <property type="entry name" value="HAD_VSP"/>
    <property type="match status" value="1"/>
</dbReference>
<dbReference type="InterPro" id="IPR036412">
    <property type="entry name" value="HAD-like_sf"/>
</dbReference>
<keyword evidence="3" id="KW-0758">Storage protein</keyword>
<sequence>MERLSLFLLAAAIFAATYCHASSVEKGGISKTIHLLRPKSGSGGELLQGISCNSWRLAVETNNFRNWKTVPIECGDYVGHYLLGQYYRQDSRFVTLEAAKYGESVNRTGDGKDIWVFDIDETTLSNVPYYAKHGFGVQPYNDTAFNAWVDTGKARALPESLTLYNRILSLGFKVVFLTGRAEMRREITRKNLRAAGYKNWEKLLLRQPLDAHKSAVVFKSQQRAKLVQQGYRIQGNIGDQWSDILGTDIGSRTFKLPDPVYYIS</sequence>
<evidence type="ECO:0000256" key="4">
    <source>
        <dbReference type="ARBA" id="ARBA00023180"/>
    </source>
</evidence>
<dbReference type="OMA" id="REPNICT"/>
<evidence type="ECO:0000256" key="5">
    <source>
        <dbReference type="PIRNR" id="PIRNR002674"/>
    </source>
</evidence>
<gene>
    <name evidence="7" type="ORF">C5167_019922</name>
</gene>
<dbReference type="Gene3D" id="3.40.50.1000">
    <property type="entry name" value="HAD superfamily/HAD-like"/>
    <property type="match status" value="1"/>
</dbReference>
<dbReference type="NCBIfam" id="TIGR01675">
    <property type="entry name" value="plant-AP"/>
    <property type="match status" value="1"/>
</dbReference>
<dbReference type="Proteomes" id="UP000316621">
    <property type="component" value="Chromosome 2"/>
</dbReference>
<dbReference type="GO" id="GO:0003993">
    <property type="term" value="F:acid phosphatase activity"/>
    <property type="evidence" value="ECO:0007669"/>
    <property type="project" value="InterPro"/>
</dbReference>
<dbReference type="InterPro" id="IPR014403">
    <property type="entry name" value="APS1/VSP"/>
</dbReference>
<dbReference type="PANTHER" id="PTHR31284:SF19">
    <property type="entry name" value="VEGETATIVE STORAGE PROTEIN 1-RELATED"/>
    <property type="match status" value="1"/>
</dbReference>
<dbReference type="Pfam" id="PF03767">
    <property type="entry name" value="Acid_phosphat_B"/>
    <property type="match status" value="1"/>
</dbReference>
<dbReference type="EMBL" id="CM010716">
    <property type="protein sequence ID" value="RZC51494.1"/>
    <property type="molecule type" value="Genomic_DNA"/>
</dbReference>
<keyword evidence="8" id="KW-1185">Reference proteome</keyword>
<feature type="chain" id="PRO_5021192818" description="Acid phosphatase" evidence="6">
    <location>
        <begin position="22"/>
        <end position="264"/>
    </location>
</feature>
<evidence type="ECO:0000256" key="6">
    <source>
        <dbReference type="SAM" id="SignalP"/>
    </source>
</evidence>
<evidence type="ECO:0000313" key="8">
    <source>
        <dbReference type="Proteomes" id="UP000316621"/>
    </source>
</evidence>
<reference evidence="7 8" key="1">
    <citation type="journal article" date="2018" name="Science">
        <title>The opium poppy genome and morphinan production.</title>
        <authorList>
            <person name="Guo L."/>
            <person name="Winzer T."/>
            <person name="Yang X."/>
            <person name="Li Y."/>
            <person name="Ning Z."/>
            <person name="He Z."/>
            <person name="Teodor R."/>
            <person name="Lu Y."/>
            <person name="Bowser T.A."/>
            <person name="Graham I.A."/>
            <person name="Ye K."/>
        </authorList>
    </citation>
    <scope>NUCLEOTIDE SEQUENCE [LARGE SCALE GENOMIC DNA]</scope>
    <source>
        <strain evidence="8">cv. HN1</strain>
        <tissue evidence="7">Leaves</tissue>
    </source>
</reference>
<dbReference type="AlphaFoldDB" id="A0A4Y7IRI4"/>
<evidence type="ECO:0000313" key="7">
    <source>
        <dbReference type="EMBL" id="RZC51494.1"/>
    </source>
</evidence>
<dbReference type="PANTHER" id="PTHR31284">
    <property type="entry name" value="ACID PHOSPHATASE-LIKE PROTEIN"/>
    <property type="match status" value="1"/>
</dbReference>
<feature type="signal peptide" evidence="6">
    <location>
        <begin position="1"/>
        <end position="21"/>
    </location>
</feature>
<dbReference type="Gramene" id="RZC51494">
    <property type="protein sequence ID" value="RZC51494"/>
    <property type="gene ID" value="C5167_019922"/>
</dbReference>
<dbReference type="SUPFAM" id="SSF56784">
    <property type="entry name" value="HAD-like"/>
    <property type="match status" value="1"/>
</dbReference>
<dbReference type="GO" id="GO:0045735">
    <property type="term" value="F:nutrient reservoir activity"/>
    <property type="evidence" value="ECO:0007669"/>
    <property type="project" value="UniProtKB-KW"/>
</dbReference>
<dbReference type="PIRSF" id="PIRSF002674">
    <property type="entry name" value="VSP"/>
    <property type="match status" value="1"/>
</dbReference>
<evidence type="ECO:0008006" key="9">
    <source>
        <dbReference type="Google" id="ProtNLM"/>
    </source>
</evidence>
<dbReference type="InterPro" id="IPR005519">
    <property type="entry name" value="Acid_phosphat_B-like"/>
</dbReference>
<organism evidence="7 8">
    <name type="scientific">Papaver somniferum</name>
    <name type="common">Opium poppy</name>
    <dbReference type="NCBI Taxonomy" id="3469"/>
    <lineage>
        <taxon>Eukaryota</taxon>
        <taxon>Viridiplantae</taxon>
        <taxon>Streptophyta</taxon>
        <taxon>Embryophyta</taxon>
        <taxon>Tracheophyta</taxon>
        <taxon>Spermatophyta</taxon>
        <taxon>Magnoliopsida</taxon>
        <taxon>Ranunculales</taxon>
        <taxon>Papaveraceae</taxon>
        <taxon>Papaveroideae</taxon>
        <taxon>Papaver</taxon>
    </lineage>
</organism>
<name>A0A4Y7IRI4_PAPSO</name>
<comment type="function">
    <text evidence="1">May function as somatic storage protein during early seedling development.</text>
</comment>
<proteinExistence type="inferred from homology"/>